<dbReference type="InterPro" id="IPR004384">
    <property type="entry name" value="RNA_MeTrfase_TrmJ/LasT"/>
</dbReference>
<dbReference type="InterPro" id="IPR029028">
    <property type="entry name" value="Alpha/beta_knot_MTases"/>
</dbReference>
<name>A0ABQ6M136_9GAMM</name>
<organism evidence="6 7">
    <name type="scientific">Biformimicrobium ophioploci</name>
    <dbReference type="NCBI Taxonomy" id="3036711"/>
    <lineage>
        <taxon>Bacteria</taxon>
        <taxon>Pseudomonadati</taxon>
        <taxon>Pseudomonadota</taxon>
        <taxon>Gammaproteobacteria</taxon>
        <taxon>Cellvibrionales</taxon>
        <taxon>Microbulbiferaceae</taxon>
        <taxon>Biformimicrobium</taxon>
    </lineage>
</organism>
<evidence type="ECO:0000256" key="2">
    <source>
        <dbReference type="ARBA" id="ARBA00022603"/>
    </source>
</evidence>
<dbReference type="Proteomes" id="UP001224392">
    <property type="component" value="Unassembled WGS sequence"/>
</dbReference>
<comment type="caution">
    <text evidence="6">The sequence shown here is derived from an EMBL/GenBank/DDBJ whole genome shotgun (WGS) entry which is preliminary data.</text>
</comment>
<keyword evidence="4" id="KW-0949">S-adenosyl-L-methionine</keyword>
<dbReference type="GO" id="GO:0008168">
    <property type="term" value="F:methyltransferase activity"/>
    <property type="evidence" value="ECO:0007669"/>
    <property type="project" value="UniProtKB-KW"/>
</dbReference>
<evidence type="ECO:0000256" key="3">
    <source>
        <dbReference type="ARBA" id="ARBA00022679"/>
    </source>
</evidence>
<evidence type="ECO:0000259" key="5">
    <source>
        <dbReference type="Pfam" id="PF00588"/>
    </source>
</evidence>
<dbReference type="CDD" id="cd18093">
    <property type="entry name" value="SpoU-like_TrmJ"/>
    <property type="match status" value="1"/>
</dbReference>
<dbReference type="InterPro" id="IPR029026">
    <property type="entry name" value="tRNA_m1G_MTases_N"/>
</dbReference>
<dbReference type="NCBIfam" id="NF007752">
    <property type="entry name" value="PRK10433.1"/>
    <property type="match status" value="1"/>
</dbReference>
<evidence type="ECO:0000256" key="4">
    <source>
        <dbReference type="ARBA" id="ARBA00022691"/>
    </source>
</evidence>
<feature type="domain" description="tRNA/rRNA methyltransferase SpoU type" evidence="5">
    <location>
        <begin position="3"/>
        <end position="151"/>
    </location>
</feature>
<proteinExistence type="inferred from homology"/>
<dbReference type="PANTHER" id="PTHR42786">
    <property type="entry name" value="TRNA/RRNA METHYLTRANSFERASE"/>
    <property type="match status" value="1"/>
</dbReference>
<dbReference type="InterPro" id="IPR001537">
    <property type="entry name" value="SpoU_MeTrfase"/>
</dbReference>
<evidence type="ECO:0000256" key="1">
    <source>
        <dbReference type="ARBA" id="ARBA00007228"/>
    </source>
</evidence>
<keyword evidence="2 6" id="KW-0489">Methyltransferase</keyword>
<dbReference type="PIRSF" id="PIRSF004808">
    <property type="entry name" value="LasT"/>
    <property type="match status" value="1"/>
</dbReference>
<keyword evidence="7" id="KW-1185">Reference proteome</keyword>
<dbReference type="PANTHER" id="PTHR42786:SF1">
    <property type="entry name" value="TRNA (CYTIDINE_URIDINE-2'-O-)-METHYLTRANSFERASE TRMJ"/>
    <property type="match status" value="1"/>
</dbReference>
<dbReference type="Pfam" id="PF00588">
    <property type="entry name" value="SpoU_methylase"/>
    <property type="match status" value="1"/>
</dbReference>
<reference evidence="6 7" key="1">
    <citation type="submission" date="2023-04" db="EMBL/GenBank/DDBJ databases">
        <title>Marinobulbifer ophiurae gen. nov., sp. Nov., isolate from tissue of brittle star Ophioplocus japonicus.</title>
        <authorList>
            <person name="Kawano K."/>
            <person name="Sawayama S."/>
            <person name="Nakagawa S."/>
        </authorList>
    </citation>
    <scope>NUCLEOTIDE SEQUENCE [LARGE SCALE GENOMIC DNA]</scope>
    <source>
        <strain evidence="6 7">NKW57</strain>
    </source>
</reference>
<evidence type="ECO:0000313" key="7">
    <source>
        <dbReference type="Proteomes" id="UP001224392"/>
    </source>
</evidence>
<accession>A0ABQ6M136</accession>
<comment type="similarity">
    <text evidence="1">Belongs to the class IV-like SAM-binding methyltransferase superfamily. RNA methyltransferase TrmH family.</text>
</comment>
<protein>
    <submittedName>
        <fullName evidence="6">tRNA/rRNA methyltransferase</fullName>
    </submittedName>
</protein>
<dbReference type="Gene3D" id="3.40.1280.10">
    <property type="match status" value="1"/>
</dbReference>
<sequence length="226" mass="24187">MEIVFVLHSPKVPENVGAACRAIKTMGFSELRIVASDAHLQKPARILAHGAGDILDNCSAFDGLGEAVADCELVAATSAKPRLQFRELLGPAELRDTLRQQQGAVGRVALVFGCEESGLSNADLAHCHVLTSIPLATSFPSLNLGQAVMLYAWELSRIPAESPESGLPASGQLEALRQKLGELLPALSFEPDSTLHRWALEKVNRASAKDIGFLHTLVAKILKKPP</sequence>
<dbReference type="SUPFAM" id="SSF75217">
    <property type="entry name" value="alpha/beta knot"/>
    <property type="match status" value="1"/>
</dbReference>
<evidence type="ECO:0000313" key="6">
    <source>
        <dbReference type="EMBL" id="GMG87980.1"/>
    </source>
</evidence>
<gene>
    <name evidence="6" type="ORF">MNKW57_23010</name>
</gene>
<dbReference type="RefSeq" id="WP_285764590.1">
    <property type="nucleotide sequence ID" value="NZ_BSYJ01000004.1"/>
</dbReference>
<dbReference type="EMBL" id="BSYJ01000004">
    <property type="protein sequence ID" value="GMG87980.1"/>
    <property type="molecule type" value="Genomic_DNA"/>
</dbReference>
<keyword evidence="3" id="KW-0808">Transferase</keyword>
<dbReference type="GO" id="GO:0032259">
    <property type="term" value="P:methylation"/>
    <property type="evidence" value="ECO:0007669"/>
    <property type="project" value="UniProtKB-KW"/>
</dbReference>